<dbReference type="Proteomes" id="UP000199006">
    <property type="component" value="Unassembled WGS sequence"/>
</dbReference>
<dbReference type="RefSeq" id="WP_089861936.1">
    <property type="nucleotide sequence ID" value="NZ_FOTI01000026.1"/>
</dbReference>
<accession>A0A1I4JZI6</accession>
<evidence type="ECO:0008006" key="5">
    <source>
        <dbReference type="Google" id="ProtNLM"/>
    </source>
</evidence>
<reference evidence="3 4" key="1">
    <citation type="submission" date="2016-10" db="EMBL/GenBank/DDBJ databases">
        <authorList>
            <person name="de Groot N.N."/>
        </authorList>
    </citation>
    <scope>NUCLEOTIDE SEQUENCE [LARGE SCALE GENOMIC DNA]</scope>
    <source>
        <strain evidence="3 4">ATCC 51327</strain>
    </source>
</reference>
<sequence>MLGISVYAGLDLNLADNINYLKRARELGITDLFFSLHIPEVRADFLSEAEKLLTEINKLNFRVTADISKKYFKKLNLAKFEFASLRLDFGFSNAEIADLSRQNNYKITLNASTINQQALTEIISEKANLNNLEALHNYYPRPETGLGAKLLQQRTELFHSYGIEVAAFVPAKFKQRLPLKAGLPTLEAHRCLSPLVAGQDLLKLGIDRVYIGDSQASKSELADFALINSEYTIIPIETYPGLSQIEKNLLKIPHYNRYDPGEYIIRSATARSACRQAIEPFNNNKKRFKYAVTIDNQFYQRYQGDLQILKKDYPADKKVNLVAEAGKAAPLIEKISAGEKFKFKIAAKKKQITD</sequence>
<dbReference type="STRING" id="29563.SAMN02983006_01858"/>
<dbReference type="PANTHER" id="PTHR38435">
    <property type="match status" value="1"/>
</dbReference>
<evidence type="ECO:0000259" key="1">
    <source>
        <dbReference type="Pfam" id="PF05913"/>
    </source>
</evidence>
<dbReference type="Pfam" id="PF05913">
    <property type="entry name" value="MupG_C"/>
    <property type="match status" value="1"/>
</dbReference>
<dbReference type="OrthoDB" id="5809921at2"/>
<dbReference type="SUPFAM" id="SSF51445">
    <property type="entry name" value="(Trans)glycosidases"/>
    <property type="match status" value="1"/>
</dbReference>
<gene>
    <name evidence="3" type="ORF">SAMN02983006_01858</name>
</gene>
<evidence type="ECO:0000259" key="2">
    <source>
        <dbReference type="Pfam" id="PF19200"/>
    </source>
</evidence>
<dbReference type="SUPFAM" id="SSF50891">
    <property type="entry name" value="Cyclophilin-like"/>
    <property type="match status" value="1"/>
</dbReference>
<organism evidence="3 4">
    <name type="scientific">Halanaerobium salsuginis</name>
    <dbReference type="NCBI Taxonomy" id="29563"/>
    <lineage>
        <taxon>Bacteria</taxon>
        <taxon>Bacillati</taxon>
        <taxon>Bacillota</taxon>
        <taxon>Clostridia</taxon>
        <taxon>Halanaerobiales</taxon>
        <taxon>Halanaerobiaceae</taxon>
        <taxon>Halanaerobium</taxon>
    </lineage>
</organism>
<dbReference type="InterPro" id="IPR029000">
    <property type="entry name" value="Cyclophilin-like_dom_sf"/>
</dbReference>
<proteinExistence type="predicted"/>
<dbReference type="Gene3D" id="3.20.20.70">
    <property type="entry name" value="Aldolase class I"/>
    <property type="match status" value="1"/>
</dbReference>
<protein>
    <recommendedName>
        <fullName evidence="5">Outer surface protein</fullName>
    </recommendedName>
</protein>
<dbReference type="InterPro" id="IPR013785">
    <property type="entry name" value="Aldolase_TIM"/>
</dbReference>
<dbReference type="InterPro" id="IPR017853">
    <property type="entry name" value="GH"/>
</dbReference>
<dbReference type="Pfam" id="PF19200">
    <property type="entry name" value="MupG_N"/>
    <property type="match status" value="1"/>
</dbReference>
<dbReference type="Gene3D" id="2.40.100.10">
    <property type="entry name" value="Cyclophilin-like"/>
    <property type="match status" value="1"/>
</dbReference>
<evidence type="ECO:0000313" key="3">
    <source>
        <dbReference type="EMBL" id="SFL71536.1"/>
    </source>
</evidence>
<keyword evidence="4" id="KW-1185">Reference proteome</keyword>
<dbReference type="InterPro" id="IPR043894">
    <property type="entry name" value="MupG_C"/>
</dbReference>
<name>A0A1I4JZI6_9FIRM</name>
<dbReference type="EMBL" id="FOTI01000026">
    <property type="protein sequence ID" value="SFL71536.1"/>
    <property type="molecule type" value="Genomic_DNA"/>
</dbReference>
<evidence type="ECO:0000313" key="4">
    <source>
        <dbReference type="Proteomes" id="UP000199006"/>
    </source>
</evidence>
<dbReference type="InterPro" id="IPR043797">
    <property type="entry name" value="MupG_N"/>
</dbReference>
<dbReference type="InterPro" id="IPR008589">
    <property type="entry name" value="MupG"/>
</dbReference>
<feature type="domain" description="6-phospho-N-acetylmuramidase N-terminal" evidence="2">
    <location>
        <begin position="2"/>
        <end position="224"/>
    </location>
</feature>
<dbReference type="AlphaFoldDB" id="A0A1I4JZI6"/>
<dbReference type="PANTHER" id="PTHR38435:SF2">
    <property type="entry name" value="DUF871 DOMAIN-CONTAINING PROTEIN"/>
    <property type="match status" value="1"/>
</dbReference>
<feature type="domain" description="6-phospho-N-acetylmuramidase C-terminal" evidence="1">
    <location>
        <begin position="234"/>
        <end position="344"/>
    </location>
</feature>